<dbReference type="InterPro" id="IPR016205">
    <property type="entry name" value="Glycerol_DH"/>
</dbReference>
<dbReference type="SUPFAM" id="SSF56796">
    <property type="entry name" value="Dehydroquinate synthase-like"/>
    <property type="match status" value="1"/>
</dbReference>
<evidence type="ECO:0000256" key="2">
    <source>
        <dbReference type="ARBA" id="ARBA00022723"/>
    </source>
</evidence>
<feature type="binding site" evidence="11">
    <location>
        <position position="37"/>
    </location>
    <ligand>
        <name>NAD(+)</name>
        <dbReference type="ChEBI" id="CHEBI:57540"/>
    </ligand>
</feature>
<dbReference type="InterPro" id="IPR001670">
    <property type="entry name" value="ADH_Fe/GldA"/>
</dbReference>
<feature type="binding site" evidence="11">
    <location>
        <position position="131"/>
    </location>
    <ligand>
        <name>NAD(+)</name>
        <dbReference type="ChEBI" id="CHEBI:57540"/>
    </ligand>
</feature>
<evidence type="ECO:0000256" key="7">
    <source>
        <dbReference type="ARBA" id="ARBA00040132"/>
    </source>
</evidence>
<reference evidence="13 14" key="1">
    <citation type="submission" date="2020-08" db="EMBL/GenBank/DDBJ databases">
        <title>Genomic Encyclopedia of Type Strains, Phase IV (KMG-IV): sequencing the most valuable type-strain genomes for metagenomic binning, comparative biology and taxonomic classification.</title>
        <authorList>
            <person name="Goeker M."/>
        </authorList>
    </citation>
    <scope>NUCLEOTIDE SEQUENCE [LARGE SCALE GENOMIC DNA]</scope>
    <source>
        <strain evidence="13 14">DSM 101730</strain>
    </source>
</reference>
<evidence type="ECO:0000256" key="3">
    <source>
        <dbReference type="ARBA" id="ARBA00023002"/>
    </source>
</evidence>
<evidence type="ECO:0000256" key="9">
    <source>
        <dbReference type="PIRSR" id="PIRSR000112-1"/>
    </source>
</evidence>
<dbReference type="AlphaFoldDB" id="A0A840SLD7"/>
<dbReference type="NCBIfam" id="NF006941">
    <property type="entry name" value="PRK09423.1"/>
    <property type="match status" value="1"/>
</dbReference>
<dbReference type="RefSeq" id="WP_184146250.1">
    <property type="nucleotide sequence ID" value="NZ_JACHFM010000001.1"/>
</dbReference>
<dbReference type="CDD" id="cd08170">
    <property type="entry name" value="GlyDH"/>
    <property type="match status" value="1"/>
</dbReference>
<feature type="domain" description="Alcohol dehydrogenase iron-type/glycerol dehydrogenase GldA" evidence="12">
    <location>
        <begin position="8"/>
        <end position="154"/>
    </location>
</feature>
<comment type="similarity">
    <text evidence="1">Belongs to the iron-containing alcohol dehydrogenase family.</text>
</comment>
<keyword evidence="2 9" id="KW-0479">Metal-binding</keyword>
<evidence type="ECO:0000259" key="12">
    <source>
        <dbReference type="Pfam" id="PF00465"/>
    </source>
</evidence>
<feature type="binding site" evidence="11">
    <location>
        <begin position="94"/>
        <end position="98"/>
    </location>
    <ligand>
        <name>NAD(+)</name>
        <dbReference type="ChEBI" id="CHEBI:57540"/>
    </ligand>
</feature>
<feature type="binding site" evidence="11">
    <location>
        <begin position="116"/>
        <end position="119"/>
    </location>
    <ligand>
        <name>NAD(+)</name>
        <dbReference type="ChEBI" id="CHEBI:57540"/>
    </ligand>
</feature>
<dbReference type="EC" id="1.1.1.6" evidence="6"/>
<dbReference type="PANTHER" id="PTHR43616">
    <property type="entry name" value="GLYCEROL DEHYDROGENASE"/>
    <property type="match status" value="1"/>
</dbReference>
<dbReference type="PANTHER" id="PTHR43616:SF5">
    <property type="entry name" value="GLYCEROL DEHYDROGENASE 1"/>
    <property type="match status" value="1"/>
</dbReference>
<comment type="caution">
    <text evidence="13">The sequence shown here is derived from an EMBL/GenBank/DDBJ whole genome shotgun (WGS) entry which is preliminary data.</text>
</comment>
<dbReference type="PROSITE" id="PS00913">
    <property type="entry name" value="ADH_IRON_1"/>
    <property type="match status" value="1"/>
</dbReference>
<evidence type="ECO:0000313" key="13">
    <source>
        <dbReference type="EMBL" id="MBB5220283.1"/>
    </source>
</evidence>
<dbReference type="Pfam" id="PF00465">
    <property type="entry name" value="Fe-ADH"/>
    <property type="match status" value="1"/>
</dbReference>
<comment type="pathway">
    <text evidence="5">Polyol metabolism; glycerol fermentation; glycerone phosphate from glycerol (oxidative route): step 1/2.</text>
</comment>
<feature type="binding site" evidence="9">
    <location>
        <position position="273"/>
    </location>
    <ligand>
        <name>glycerol</name>
        <dbReference type="ChEBI" id="CHEBI:17754"/>
    </ligand>
</feature>
<feature type="binding site" evidence="9">
    <location>
        <position position="171"/>
    </location>
    <ligand>
        <name>glycerol</name>
        <dbReference type="ChEBI" id="CHEBI:17754"/>
    </ligand>
</feature>
<dbReference type="EMBL" id="JACHFM010000001">
    <property type="protein sequence ID" value="MBB5220283.1"/>
    <property type="molecule type" value="Genomic_DNA"/>
</dbReference>
<dbReference type="Gene3D" id="1.20.1090.10">
    <property type="entry name" value="Dehydroquinate synthase-like - alpha domain"/>
    <property type="match status" value="1"/>
</dbReference>
<dbReference type="Proteomes" id="UP000549457">
    <property type="component" value="Unassembled WGS sequence"/>
</dbReference>
<dbReference type="GO" id="GO:0046872">
    <property type="term" value="F:metal ion binding"/>
    <property type="evidence" value="ECO:0007669"/>
    <property type="project" value="UniProtKB-KW"/>
</dbReference>
<evidence type="ECO:0000256" key="6">
    <source>
        <dbReference type="ARBA" id="ARBA00039147"/>
    </source>
</evidence>
<sequence length="366" mass="38118">MARAFAGPGKYIQRKGEIRALAQHVTPLGSRALVLVDPAVADSLQPALAAGLEGVTVRFERFGGECTHAEIDRITAATATPGSAAEVIVAVGGGKTIDTAKAAAIRTGARMVIVPTIASTDAPCSAVAVVYDAHGVFAETLRLSRNPDTVVMDPDVIAAAPPRFFAAGIGDALSTFFEARSNAESRTDNYVAGGFPRTLAGLAIAETCQAVLRRDGIKAMIAVRAGLCTTAVENIIEANTLLSGLGFENCGCSAAHGIHDALTRLDETHGLLHGEKVAFGTLCLLMLENRDPAEIEETIRFCRAIGLPTRLADLGITEDVPAKIERVAAAALKNPGAIIYATPVTLSVPLLRDSILALDAFSATIR</sequence>
<protein>
    <recommendedName>
        <fullName evidence="7">Glycerol dehydrogenase</fullName>
        <ecNumber evidence="6">1.1.1.6</ecNumber>
    </recommendedName>
</protein>
<evidence type="ECO:0000313" key="14">
    <source>
        <dbReference type="Proteomes" id="UP000549457"/>
    </source>
</evidence>
<dbReference type="PIRSF" id="PIRSF000112">
    <property type="entry name" value="Glycerol_dehydrogenase"/>
    <property type="match status" value="1"/>
</dbReference>
<evidence type="ECO:0000256" key="5">
    <source>
        <dbReference type="ARBA" id="ARBA00037918"/>
    </source>
</evidence>
<comment type="cofactor">
    <cofactor evidence="9">
        <name>Zn(2+)</name>
        <dbReference type="ChEBI" id="CHEBI:29105"/>
    </cofactor>
    <text evidence="9">Binds 1 zinc ion per subunit.</text>
</comment>
<dbReference type="GO" id="GO:0008888">
    <property type="term" value="F:glycerol dehydrogenase (NAD+) activity"/>
    <property type="evidence" value="ECO:0007669"/>
    <property type="project" value="UniProtKB-EC"/>
</dbReference>
<dbReference type="InterPro" id="IPR018211">
    <property type="entry name" value="ADH_Fe_CS"/>
</dbReference>
<feature type="binding site" evidence="10">
    <location>
        <position position="121"/>
    </location>
    <ligand>
        <name>glycerol</name>
        <dbReference type="ChEBI" id="CHEBI:17754"/>
    </ligand>
</feature>
<feature type="binding site" evidence="9">
    <location>
        <position position="256"/>
    </location>
    <ligand>
        <name>glycerol</name>
        <dbReference type="ChEBI" id="CHEBI:17754"/>
    </ligand>
</feature>
<keyword evidence="9" id="KW-0862">Zinc</keyword>
<evidence type="ECO:0000256" key="10">
    <source>
        <dbReference type="PIRSR" id="PIRSR000112-2"/>
    </source>
</evidence>
<dbReference type="Gene3D" id="3.40.50.1970">
    <property type="match status" value="1"/>
</dbReference>
<keyword evidence="3 13" id="KW-0560">Oxidoreductase</keyword>
<feature type="binding site" evidence="11">
    <location>
        <position position="125"/>
    </location>
    <ligand>
        <name>NAD(+)</name>
        <dbReference type="ChEBI" id="CHEBI:57540"/>
    </ligand>
</feature>
<proteinExistence type="inferred from homology"/>
<keyword evidence="14" id="KW-1185">Reference proteome</keyword>
<keyword evidence="4 11" id="KW-0520">NAD</keyword>
<evidence type="ECO:0000256" key="11">
    <source>
        <dbReference type="PIRSR" id="PIRSR000112-3"/>
    </source>
</evidence>
<accession>A0A840SLD7</accession>
<evidence type="ECO:0000256" key="4">
    <source>
        <dbReference type="ARBA" id="ARBA00023027"/>
    </source>
</evidence>
<comment type="catalytic activity">
    <reaction evidence="8">
        <text>glycerol + NAD(+) = dihydroxyacetone + NADH + H(+)</text>
        <dbReference type="Rhea" id="RHEA:13769"/>
        <dbReference type="ChEBI" id="CHEBI:15378"/>
        <dbReference type="ChEBI" id="CHEBI:16016"/>
        <dbReference type="ChEBI" id="CHEBI:17754"/>
        <dbReference type="ChEBI" id="CHEBI:57540"/>
        <dbReference type="ChEBI" id="CHEBI:57945"/>
        <dbReference type="EC" id="1.1.1.6"/>
    </reaction>
</comment>
<gene>
    <name evidence="13" type="ORF">HNP73_000204</name>
</gene>
<evidence type="ECO:0000256" key="1">
    <source>
        <dbReference type="ARBA" id="ARBA00007358"/>
    </source>
</evidence>
<organism evidence="13 14">
    <name type="scientific">Amaricoccus macauensis</name>
    <dbReference type="NCBI Taxonomy" id="57001"/>
    <lineage>
        <taxon>Bacteria</taxon>
        <taxon>Pseudomonadati</taxon>
        <taxon>Pseudomonadota</taxon>
        <taxon>Alphaproteobacteria</taxon>
        <taxon>Rhodobacterales</taxon>
        <taxon>Paracoccaceae</taxon>
        <taxon>Amaricoccus</taxon>
    </lineage>
</organism>
<evidence type="ECO:0000256" key="8">
    <source>
        <dbReference type="ARBA" id="ARBA00049006"/>
    </source>
</evidence>
<name>A0A840SLD7_9RHOB</name>